<feature type="binding site" evidence="6">
    <location>
        <position position="68"/>
    </location>
    <ligand>
        <name>Na(+)</name>
        <dbReference type="ChEBI" id="CHEBI:29101"/>
        <label>1</label>
    </ligand>
</feature>
<feature type="transmembrane region" description="Helical" evidence="8">
    <location>
        <begin position="92"/>
        <end position="113"/>
    </location>
</feature>
<feature type="transmembrane region" description="Helical" evidence="8">
    <location>
        <begin position="134"/>
        <end position="162"/>
    </location>
</feature>
<feature type="binding site" evidence="6">
    <location>
        <position position="71"/>
    </location>
    <ligand>
        <name>Na(+)</name>
        <dbReference type="ChEBI" id="CHEBI:29101"/>
        <label>1</label>
    </ligand>
</feature>
<dbReference type="PROSITE" id="PS00610">
    <property type="entry name" value="NA_NEUROTRAN_SYMP_1"/>
    <property type="match status" value="1"/>
</dbReference>
<evidence type="ECO:0000256" key="4">
    <source>
        <dbReference type="ARBA" id="ARBA00022989"/>
    </source>
</evidence>
<dbReference type="PROSITE" id="PS50267">
    <property type="entry name" value="NA_NEUROTRAN_SYMP_3"/>
    <property type="match status" value="1"/>
</dbReference>
<evidence type="ECO:0000256" key="8">
    <source>
        <dbReference type="SAM" id="Phobius"/>
    </source>
</evidence>
<feature type="transmembrane region" description="Helical" evidence="8">
    <location>
        <begin position="62"/>
        <end position="80"/>
    </location>
</feature>
<keyword evidence="10" id="KW-1185">Reference proteome</keyword>
<gene>
    <name evidence="9" type="ORF">RRG08_059478</name>
</gene>
<comment type="caution">
    <text evidence="9">The sequence shown here is derived from an EMBL/GenBank/DDBJ whole genome shotgun (WGS) entry which is preliminary data.</text>
</comment>
<keyword evidence="7" id="KW-0769">Symport</keyword>
<evidence type="ECO:0000256" key="6">
    <source>
        <dbReference type="PIRSR" id="PIRSR600175-1"/>
    </source>
</evidence>
<dbReference type="GO" id="GO:0046872">
    <property type="term" value="F:metal ion binding"/>
    <property type="evidence" value="ECO:0007669"/>
    <property type="project" value="UniProtKB-KW"/>
</dbReference>
<accession>A0AAE1A4B3</accession>
<name>A0AAE1A4B3_9GAST</name>
<dbReference type="GO" id="GO:0005886">
    <property type="term" value="C:plasma membrane"/>
    <property type="evidence" value="ECO:0007669"/>
    <property type="project" value="TreeGrafter"/>
</dbReference>
<dbReference type="PANTHER" id="PTHR11616">
    <property type="entry name" value="SODIUM/CHLORIDE DEPENDENT TRANSPORTER"/>
    <property type="match status" value="1"/>
</dbReference>
<keyword evidence="4 8" id="KW-1133">Transmembrane helix</keyword>
<keyword evidence="6" id="KW-0915">Sodium</keyword>
<dbReference type="InterPro" id="IPR000175">
    <property type="entry name" value="Na/ntran_symport"/>
</dbReference>
<organism evidence="9 10">
    <name type="scientific">Elysia crispata</name>
    <name type="common">lettuce slug</name>
    <dbReference type="NCBI Taxonomy" id="231223"/>
    <lineage>
        <taxon>Eukaryota</taxon>
        <taxon>Metazoa</taxon>
        <taxon>Spiralia</taxon>
        <taxon>Lophotrochozoa</taxon>
        <taxon>Mollusca</taxon>
        <taxon>Gastropoda</taxon>
        <taxon>Heterobranchia</taxon>
        <taxon>Euthyneura</taxon>
        <taxon>Panpulmonata</taxon>
        <taxon>Sacoglossa</taxon>
        <taxon>Placobranchoidea</taxon>
        <taxon>Plakobranchidae</taxon>
        <taxon>Elysia</taxon>
    </lineage>
</organism>
<evidence type="ECO:0000313" key="10">
    <source>
        <dbReference type="Proteomes" id="UP001283361"/>
    </source>
</evidence>
<evidence type="ECO:0000256" key="5">
    <source>
        <dbReference type="ARBA" id="ARBA00023136"/>
    </source>
</evidence>
<dbReference type="SUPFAM" id="SSF161070">
    <property type="entry name" value="SNF-like"/>
    <property type="match status" value="1"/>
</dbReference>
<evidence type="ECO:0000256" key="2">
    <source>
        <dbReference type="ARBA" id="ARBA00022448"/>
    </source>
</evidence>
<evidence type="ECO:0000313" key="9">
    <source>
        <dbReference type="EMBL" id="KAK3780835.1"/>
    </source>
</evidence>
<evidence type="ECO:0000256" key="3">
    <source>
        <dbReference type="ARBA" id="ARBA00022692"/>
    </source>
</evidence>
<dbReference type="Proteomes" id="UP001283361">
    <property type="component" value="Unassembled WGS sequence"/>
</dbReference>
<evidence type="ECO:0000256" key="1">
    <source>
        <dbReference type="ARBA" id="ARBA00004141"/>
    </source>
</evidence>
<dbReference type="EMBL" id="JAWDGP010002684">
    <property type="protein sequence ID" value="KAK3780835.1"/>
    <property type="molecule type" value="Genomic_DNA"/>
</dbReference>
<keyword evidence="6" id="KW-0479">Metal-binding</keyword>
<comment type="subcellular location">
    <subcellularLocation>
        <location evidence="1">Membrane</location>
        <topology evidence="1">Multi-pass membrane protein</topology>
    </subcellularLocation>
</comment>
<sequence>MVPMRIRSLTVIAFSDYWQKTVTRGGKKINANGPNVSGVREKVVYGQDENTERGNWSGRLDFVLSMLGYAVGLGNIWRFPYLCYRNGGGAFLLPYLIMLVLVGIPLFYLEVSLGQFCSKGAAKCWDFAPMLKGVGIAMIMCSTMVTIYYNVIIAWSQFYFIISFTDHVPWDTCDKGWNSDCTISHS</sequence>
<dbReference type="GO" id="GO:0015375">
    <property type="term" value="F:glycine:sodium symporter activity"/>
    <property type="evidence" value="ECO:0007669"/>
    <property type="project" value="TreeGrafter"/>
</dbReference>
<evidence type="ECO:0000256" key="7">
    <source>
        <dbReference type="RuleBase" id="RU003732"/>
    </source>
</evidence>
<protein>
    <recommendedName>
        <fullName evidence="7">Transporter</fullName>
    </recommendedName>
</protein>
<reference evidence="9" key="1">
    <citation type="journal article" date="2023" name="G3 (Bethesda)">
        <title>A reference genome for the long-term kleptoplast-retaining sea slug Elysia crispata morphotype clarki.</title>
        <authorList>
            <person name="Eastman K.E."/>
            <person name="Pendleton A.L."/>
            <person name="Shaikh M.A."/>
            <person name="Suttiyut T."/>
            <person name="Ogas R."/>
            <person name="Tomko P."/>
            <person name="Gavelis G."/>
            <person name="Widhalm J.R."/>
            <person name="Wisecaver J.H."/>
        </authorList>
    </citation>
    <scope>NUCLEOTIDE SEQUENCE</scope>
    <source>
        <strain evidence="9">ECLA1</strain>
    </source>
</reference>
<dbReference type="InterPro" id="IPR037272">
    <property type="entry name" value="SNS_sf"/>
</dbReference>
<dbReference type="PRINTS" id="PR00176">
    <property type="entry name" value="NANEUSMPORT"/>
</dbReference>
<dbReference type="Pfam" id="PF00209">
    <property type="entry name" value="SNF"/>
    <property type="match status" value="1"/>
</dbReference>
<proteinExistence type="inferred from homology"/>
<dbReference type="PANTHER" id="PTHR11616:SF240">
    <property type="entry name" value="BLOATED TUBULES, ISOFORM B-RELATED"/>
    <property type="match status" value="1"/>
</dbReference>
<feature type="binding site" evidence="6">
    <location>
        <position position="75"/>
    </location>
    <ligand>
        <name>Na(+)</name>
        <dbReference type="ChEBI" id="CHEBI:29101"/>
        <label>1</label>
    </ligand>
</feature>
<keyword evidence="2 7" id="KW-0813">Transport</keyword>
<dbReference type="AlphaFoldDB" id="A0AAE1A4B3"/>
<feature type="binding site" evidence="6">
    <location>
        <position position="70"/>
    </location>
    <ligand>
        <name>Na(+)</name>
        <dbReference type="ChEBI" id="CHEBI:29101"/>
        <label>1</label>
    </ligand>
</feature>
<keyword evidence="3 7" id="KW-0812">Transmembrane</keyword>
<dbReference type="PROSITE" id="PS00754">
    <property type="entry name" value="NA_NEUROTRAN_SYMP_2"/>
    <property type="match status" value="1"/>
</dbReference>
<keyword evidence="5 8" id="KW-0472">Membrane</keyword>
<comment type="similarity">
    <text evidence="7">Belongs to the sodium:neurotransmitter symporter (SNF) (TC 2.A.22) family.</text>
</comment>